<evidence type="ECO:0000256" key="3">
    <source>
        <dbReference type="ARBA" id="ARBA00022475"/>
    </source>
</evidence>
<dbReference type="InterPro" id="IPR036259">
    <property type="entry name" value="MFS_trans_sf"/>
</dbReference>
<keyword evidence="4 7" id="KW-0812">Transmembrane</keyword>
<keyword evidence="5 7" id="KW-1133">Transmembrane helix</keyword>
<dbReference type="PANTHER" id="PTHR23517">
    <property type="entry name" value="RESISTANCE PROTEIN MDTM, PUTATIVE-RELATED-RELATED"/>
    <property type="match status" value="1"/>
</dbReference>
<evidence type="ECO:0000256" key="6">
    <source>
        <dbReference type="ARBA" id="ARBA00023136"/>
    </source>
</evidence>
<feature type="transmembrane region" description="Helical" evidence="7">
    <location>
        <begin position="44"/>
        <end position="64"/>
    </location>
</feature>
<feature type="transmembrane region" description="Helical" evidence="7">
    <location>
        <begin position="103"/>
        <end position="126"/>
    </location>
</feature>
<feature type="transmembrane region" description="Helical" evidence="7">
    <location>
        <begin position="76"/>
        <end position="97"/>
    </location>
</feature>
<evidence type="ECO:0000313" key="8">
    <source>
        <dbReference type="EMBL" id="OGG42874.1"/>
    </source>
</evidence>
<feature type="transmembrane region" description="Helical" evidence="7">
    <location>
        <begin position="7"/>
        <end position="32"/>
    </location>
</feature>
<dbReference type="InterPro" id="IPR011701">
    <property type="entry name" value="MFS"/>
</dbReference>
<proteinExistence type="predicted"/>
<dbReference type="Proteomes" id="UP000176633">
    <property type="component" value="Unassembled WGS sequence"/>
</dbReference>
<protein>
    <recommendedName>
        <fullName evidence="10">Major facilitator superfamily (MFS) profile domain-containing protein</fullName>
    </recommendedName>
</protein>
<organism evidence="8 9">
    <name type="scientific">Candidatus Jorgensenbacteria bacterium RIFCSPLOWO2_12_FULL_42_11</name>
    <dbReference type="NCBI Taxonomy" id="1798473"/>
    <lineage>
        <taxon>Bacteria</taxon>
        <taxon>Candidatus Joergenseniibacteriota</taxon>
    </lineage>
</organism>
<dbReference type="GO" id="GO:0005886">
    <property type="term" value="C:plasma membrane"/>
    <property type="evidence" value="ECO:0007669"/>
    <property type="project" value="UniProtKB-SubCell"/>
</dbReference>
<evidence type="ECO:0000256" key="2">
    <source>
        <dbReference type="ARBA" id="ARBA00022448"/>
    </source>
</evidence>
<keyword evidence="3" id="KW-1003">Cell membrane</keyword>
<feature type="transmembrane region" description="Helical" evidence="7">
    <location>
        <begin position="165"/>
        <end position="187"/>
    </location>
</feature>
<evidence type="ECO:0000256" key="5">
    <source>
        <dbReference type="ARBA" id="ARBA00022989"/>
    </source>
</evidence>
<dbReference type="SUPFAM" id="SSF103473">
    <property type="entry name" value="MFS general substrate transporter"/>
    <property type="match status" value="1"/>
</dbReference>
<dbReference type="InterPro" id="IPR050171">
    <property type="entry name" value="MFS_Transporters"/>
</dbReference>
<dbReference type="Gene3D" id="1.20.1250.20">
    <property type="entry name" value="MFS general substrate transporter like domains"/>
    <property type="match status" value="1"/>
</dbReference>
<accession>A0A1F6C0Z2</accession>
<sequence length="207" mass="22736">MFKINKIIMTLIFSDMILLIGLGFVAPIFAIFLTSNIKGGNVEVVGFAAAIYWIVQSLVVVPFGKYLDKNHGEHDDLWFVIIGNFFSALAVFGYIFSSLPWHIYFLQAIYAIGMGMNIPGYTAIFTRHVNKGKEALSWSMRAAIVGAGSGIAGALGGIIAHRFGFIALFAGVGVFIIFSALLPFFIFKNISPKDRIGFRSPPMKKEL</sequence>
<dbReference type="GO" id="GO:0022857">
    <property type="term" value="F:transmembrane transporter activity"/>
    <property type="evidence" value="ECO:0007669"/>
    <property type="project" value="InterPro"/>
</dbReference>
<comment type="subcellular location">
    <subcellularLocation>
        <location evidence="1">Cell membrane</location>
        <topology evidence="1">Multi-pass membrane protein</topology>
    </subcellularLocation>
</comment>
<keyword evidence="2" id="KW-0813">Transport</keyword>
<evidence type="ECO:0000256" key="7">
    <source>
        <dbReference type="SAM" id="Phobius"/>
    </source>
</evidence>
<evidence type="ECO:0000313" key="9">
    <source>
        <dbReference type="Proteomes" id="UP000176633"/>
    </source>
</evidence>
<dbReference type="PANTHER" id="PTHR23517:SF3">
    <property type="entry name" value="INTEGRAL MEMBRANE TRANSPORT PROTEIN"/>
    <property type="match status" value="1"/>
</dbReference>
<dbReference type="AlphaFoldDB" id="A0A1F6C0Z2"/>
<evidence type="ECO:0000256" key="1">
    <source>
        <dbReference type="ARBA" id="ARBA00004651"/>
    </source>
</evidence>
<dbReference type="Pfam" id="PF07690">
    <property type="entry name" value="MFS_1"/>
    <property type="match status" value="1"/>
</dbReference>
<feature type="transmembrane region" description="Helical" evidence="7">
    <location>
        <begin position="138"/>
        <end position="159"/>
    </location>
</feature>
<gene>
    <name evidence="8" type="ORF">A3G50_00580</name>
</gene>
<dbReference type="EMBL" id="MFKM01000033">
    <property type="protein sequence ID" value="OGG42874.1"/>
    <property type="molecule type" value="Genomic_DNA"/>
</dbReference>
<reference evidence="8 9" key="1">
    <citation type="journal article" date="2016" name="Nat. Commun.">
        <title>Thousands of microbial genomes shed light on interconnected biogeochemical processes in an aquifer system.</title>
        <authorList>
            <person name="Anantharaman K."/>
            <person name="Brown C.T."/>
            <person name="Hug L.A."/>
            <person name="Sharon I."/>
            <person name="Castelle C.J."/>
            <person name="Probst A.J."/>
            <person name="Thomas B.C."/>
            <person name="Singh A."/>
            <person name="Wilkins M.J."/>
            <person name="Karaoz U."/>
            <person name="Brodie E.L."/>
            <person name="Williams K.H."/>
            <person name="Hubbard S.S."/>
            <person name="Banfield J.F."/>
        </authorList>
    </citation>
    <scope>NUCLEOTIDE SEQUENCE [LARGE SCALE GENOMIC DNA]</scope>
</reference>
<dbReference type="STRING" id="1798473.A3G50_00580"/>
<evidence type="ECO:0008006" key="10">
    <source>
        <dbReference type="Google" id="ProtNLM"/>
    </source>
</evidence>
<name>A0A1F6C0Z2_9BACT</name>
<evidence type="ECO:0000256" key="4">
    <source>
        <dbReference type="ARBA" id="ARBA00022692"/>
    </source>
</evidence>
<comment type="caution">
    <text evidence="8">The sequence shown here is derived from an EMBL/GenBank/DDBJ whole genome shotgun (WGS) entry which is preliminary data.</text>
</comment>
<keyword evidence="6 7" id="KW-0472">Membrane</keyword>